<feature type="domain" description="DUF218" evidence="1">
    <location>
        <begin position="48"/>
        <end position="187"/>
    </location>
</feature>
<dbReference type="PANTHER" id="PTHR30336:SF6">
    <property type="entry name" value="INTEGRAL MEMBRANE PROTEIN"/>
    <property type="match status" value="1"/>
</dbReference>
<name>A0ABT2UU24_9BACL</name>
<organism evidence="2 3">
    <name type="scientific">Paenibacillus baimaensis</name>
    <dbReference type="NCBI Taxonomy" id="2982185"/>
    <lineage>
        <taxon>Bacteria</taxon>
        <taxon>Bacillati</taxon>
        <taxon>Bacillota</taxon>
        <taxon>Bacilli</taxon>
        <taxon>Bacillales</taxon>
        <taxon>Paenibacillaceae</taxon>
        <taxon>Paenibacillus</taxon>
    </lineage>
</organism>
<accession>A0ABT2UU24</accession>
<dbReference type="InterPro" id="IPR014729">
    <property type="entry name" value="Rossmann-like_a/b/a_fold"/>
</dbReference>
<gene>
    <name evidence="2" type="ORF">OB236_34150</name>
</gene>
<reference evidence="2 3" key="1">
    <citation type="submission" date="2022-09" db="EMBL/GenBank/DDBJ databases">
        <authorList>
            <person name="Han X.L."/>
            <person name="Wang Q."/>
            <person name="Lu T."/>
        </authorList>
    </citation>
    <scope>NUCLEOTIDE SEQUENCE [LARGE SCALE GENOMIC DNA]</scope>
    <source>
        <strain evidence="2 3">WQ 127069</strain>
    </source>
</reference>
<comment type="caution">
    <text evidence="2">The sequence shown here is derived from an EMBL/GenBank/DDBJ whole genome shotgun (WGS) entry which is preliminary data.</text>
</comment>
<protein>
    <submittedName>
        <fullName evidence="2">YdcF family protein</fullName>
    </submittedName>
</protein>
<keyword evidence="3" id="KW-1185">Reference proteome</keyword>
<dbReference type="RefSeq" id="WP_262688002.1">
    <property type="nucleotide sequence ID" value="NZ_JAOQIO010000113.1"/>
</dbReference>
<evidence type="ECO:0000313" key="2">
    <source>
        <dbReference type="EMBL" id="MCU6797184.1"/>
    </source>
</evidence>
<dbReference type="CDD" id="cd06259">
    <property type="entry name" value="YdcF-like"/>
    <property type="match status" value="1"/>
</dbReference>
<dbReference type="Gene3D" id="3.40.50.620">
    <property type="entry name" value="HUPs"/>
    <property type="match status" value="1"/>
</dbReference>
<dbReference type="Pfam" id="PF02698">
    <property type="entry name" value="DUF218"/>
    <property type="match status" value="1"/>
</dbReference>
<proteinExistence type="predicted"/>
<sequence length="223" mass="25169">MKHLFKFKLMPMLLVIIAPICWIVGVDAYVKSKASPYIYQAQDAPTADVIVVLGARVYPNGSVSAILGDRLQAALELKDAGKSDRFLVSGDHGQIDYDEVNAMRSFLEERDVQPQNIFMDHAGFSTYESMYRARDIFQAHKVLIVTQQYHLMRAVYTARQMGMDAYGVASDKQEYPNMTRNRLREVLARNKDFAYVNLLQPKPTYLGNPIPITSDGRLTANGL</sequence>
<dbReference type="PANTHER" id="PTHR30336">
    <property type="entry name" value="INNER MEMBRANE PROTEIN, PROBABLE PERMEASE"/>
    <property type="match status" value="1"/>
</dbReference>
<evidence type="ECO:0000259" key="1">
    <source>
        <dbReference type="Pfam" id="PF02698"/>
    </source>
</evidence>
<dbReference type="InterPro" id="IPR051599">
    <property type="entry name" value="Cell_Envelope_Assoc"/>
</dbReference>
<evidence type="ECO:0000313" key="3">
    <source>
        <dbReference type="Proteomes" id="UP001652445"/>
    </source>
</evidence>
<dbReference type="EMBL" id="JAOQIO010000113">
    <property type="protein sequence ID" value="MCU6797184.1"/>
    <property type="molecule type" value="Genomic_DNA"/>
</dbReference>
<dbReference type="InterPro" id="IPR003848">
    <property type="entry name" value="DUF218"/>
</dbReference>
<dbReference type="Proteomes" id="UP001652445">
    <property type="component" value="Unassembled WGS sequence"/>
</dbReference>